<reference evidence="1" key="1">
    <citation type="submission" date="2022-07" db="EMBL/GenBank/DDBJ databases">
        <title>Whole Genome Sequencing of Streptococcus suis.</title>
        <authorList>
            <person name="Dai X."/>
            <person name="Huang J."/>
            <person name="Wang L."/>
        </authorList>
    </citation>
    <scope>NUCLEOTIDE SEQUENCE</scope>
    <source>
        <strain evidence="1">XNB2</strain>
    </source>
</reference>
<evidence type="ECO:0000313" key="2">
    <source>
        <dbReference type="Proteomes" id="UP001152875"/>
    </source>
</evidence>
<organism evidence="1 2">
    <name type="scientific">Streptococcus suis</name>
    <dbReference type="NCBI Taxonomy" id="1307"/>
    <lineage>
        <taxon>Bacteria</taxon>
        <taxon>Bacillati</taxon>
        <taxon>Bacillota</taxon>
        <taxon>Bacilli</taxon>
        <taxon>Lactobacillales</taxon>
        <taxon>Streptococcaceae</taxon>
        <taxon>Streptococcus</taxon>
    </lineage>
</organism>
<dbReference type="RefSeq" id="WP_222337194.1">
    <property type="nucleotide sequence ID" value="NZ_CP082204.1"/>
</dbReference>
<proteinExistence type="predicted"/>
<accession>A0A9X4RWF2</accession>
<protein>
    <submittedName>
        <fullName evidence="1">Uncharacterized protein</fullName>
    </submittedName>
</protein>
<gene>
    <name evidence="1" type="ORF">NOL13_09150</name>
</gene>
<comment type="caution">
    <text evidence="1">The sequence shown here is derived from an EMBL/GenBank/DDBJ whole genome shotgun (WGS) entry which is preliminary data.</text>
</comment>
<dbReference type="AlphaFoldDB" id="A0A9X4RWF2"/>
<name>A0A9X4RWF2_STRSU</name>
<dbReference type="EMBL" id="JANFMP010000029">
    <property type="protein sequence ID" value="MDG4527548.1"/>
    <property type="molecule type" value="Genomic_DNA"/>
</dbReference>
<evidence type="ECO:0000313" key="1">
    <source>
        <dbReference type="EMBL" id="MDG4527548.1"/>
    </source>
</evidence>
<dbReference type="Proteomes" id="UP001152875">
    <property type="component" value="Unassembled WGS sequence"/>
</dbReference>
<sequence>MKLTAISLSEFYQSIEEHVKNQAVEATSPKTIRKKARAIFSNRLSEVK</sequence>